<feature type="chain" id="PRO_5041401442" evidence="2">
    <location>
        <begin position="25"/>
        <end position="161"/>
    </location>
</feature>
<keyword evidence="1" id="KW-0812">Transmembrane</keyword>
<dbReference type="EMBL" id="CATQJA010002645">
    <property type="protein sequence ID" value="CAJ0576718.1"/>
    <property type="molecule type" value="Genomic_DNA"/>
</dbReference>
<proteinExistence type="predicted"/>
<sequence>MHHQCRLWTFILFSALHFIGEVGQDILQDIVWFREYHSGMEVEGIKMTFTLFIGVNLMTIAELVLYLTTAVLTFMGIRRRIKSLSFIYPFYVAMDIRMWYGNIGNYMMVNDYLSTGISVYMTLSSIAVVYAYKRLFDETYRRRPMIRTFQLDSDHAYKITV</sequence>
<feature type="transmembrane region" description="Helical" evidence="1">
    <location>
        <begin position="48"/>
        <end position="72"/>
    </location>
</feature>
<feature type="non-terminal residue" evidence="3">
    <location>
        <position position="161"/>
    </location>
</feature>
<protein>
    <submittedName>
        <fullName evidence="3">Uncharacterized protein</fullName>
    </submittedName>
</protein>
<evidence type="ECO:0000256" key="2">
    <source>
        <dbReference type="SAM" id="SignalP"/>
    </source>
</evidence>
<comment type="caution">
    <text evidence="3">The sequence shown here is derived from an EMBL/GenBank/DDBJ whole genome shotgun (WGS) entry which is preliminary data.</text>
</comment>
<keyword evidence="1" id="KW-1133">Transmembrane helix</keyword>
<feature type="transmembrane region" description="Helical" evidence="1">
    <location>
        <begin position="112"/>
        <end position="132"/>
    </location>
</feature>
<evidence type="ECO:0000256" key="1">
    <source>
        <dbReference type="SAM" id="Phobius"/>
    </source>
</evidence>
<keyword evidence="1" id="KW-0472">Membrane</keyword>
<dbReference type="Proteomes" id="UP001177023">
    <property type="component" value="Unassembled WGS sequence"/>
</dbReference>
<keyword evidence="2" id="KW-0732">Signal</keyword>
<reference evidence="3" key="1">
    <citation type="submission" date="2023-06" db="EMBL/GenBank/DDBJ databases">
        <authorList>
            <person name="Delattre M."/>
        </authorList>
    </citation>
    <scope>NUCLEOTIDE SEQUENCE</scope>
    <source>
        <strain evidence="3">AF72</strain>
    </source>
</reference>
<feature type="transmembrane region" description="Helical" evidence="1">
    <location>
        <begin position="84"/>
        <end position="100"/>
    </location>
</feature>
<evidence type="ECO:0000313" key="3">
    <source>
        <dbReference type="EMBL" id="CAJ0576718.1"/>
    </source>
</evidence>
<evidence type="ECO:0000313" key="4">
    <source>
        <dbReference type="Proteomes" id="UP001177023"/>
    </source>
</evidence>
<accession>A0AA36CWN0</accession>
<organism evidence="3 4">
    <name type="scientific">Mesorhabditis spiculigera</name>
    <dbReference type="NCBI Taxonomy" id="96644"/>
    <lineage>
        <taxon>Eukaryota</taxon>
        <taxon>Metazoa</taxon>
        <taxon>Ecdysozoa</taxon>
        <taxon>Nematoda</taxon>
        <taxon>Chromadorea</taxon>
        <taxon>Rhabditida</taxon>
        <taxon>Rhabditina</taxon>
        <taxon>Rhabditomorpha</taxon>
        <taxon>Rhabditoidea</taxon>
        <taxon>Rhabditidae</taxon>
        <taxon>Mesorhabditinae</taxon>
        <taxon>Mesorhabditis</taxon>
    </lineage>
</organism>
<keyword evidence="4" id="KW-1185">Reference proteome</keyword>
<gene>
    <name evidence="3" type="ORF">MSPICULIGERA_LOCUS15005</name>
</gene>
<name>A0AA36CWN0_9BILA</name>
<dbReference type="AlphaFoldDB" id="A0AA36CWN0"/>
<feature type="signal peptide" evidence="2">
    <location>
        <begin position="1"/>
        <end position="24"/>
    </location>
</feature>